<accession>A0ACB9M0F6</accession>
<dbReference type="Proteomes" id="UP000828941">
    <property type="component" value="Chromosome 10"/>
</dbReference>
<protein>
    <submittedName>
        <fullName evidence="1">Uncharacterized protein</fullName>
    </submittedName>
</protein>
<dbReference type="EMBL" id="CM039435">
    <property type="protein sequence ID" value="KAI4317391.1"/>
    <property type="molecule type" value="Genomic_DNA"/>
</dbReference>
<sequence>MKLKKNSEQVEESFWRSFEIQINLFCLFIVDGFYSKDDFKLIDTSNTWVNLRAIKRLVNTGRLTNEILTVSKEKDNNQAFLQGIAAGSAIQD</sequence>
<evidence type="ECO:0000313" key="1">
    <source>
        <dbReference type="EMBL" id="KAI4317391.1"/>
    </source>
</evidence>
<organism evidence="1 2">
    <name type="scientific">Bauhinia variegata</name>
    <name type="common">Purple orchid tree</name>
    <name type="synonym">Phanera variegata</name>
    <dbReference type="NCBI Taxonomy" id="167791"/>
    <lineage>
        <taxon>Eukaryota</taxon>
        <taxon>Viridiplantae</taxon>
        <taxon>Streptophyta</taxon>
        <taxon>Embryophyta</taxon>
        <taxon>Tracheophyta</taxon>
        <taxon>Spermatophyta</taxon>
        <taxon>Magnoliopsida</taxon>
        <taxon>eudicotyledons</taxon>
        <taxon>Gunneridae</taxon>
        <taxon>Pentapetalae</taxon>
        <taxon>rosids</taxon>
        <taxon>fabids</taxon>
        <taxon>Fabales</taxon>
        <taxon>Fabaceae</taxon>
        <taxon>Cercidoideae</taxon>
        <taxon>Cercideae</taxon>
        <taxon>Bauhiniinae</taxon>
        <taxon>Bauhinia</taxon>
    </lineage>
</organism>
<reference evidence="1 2" key="1">
    <citation type="journal article" date="2022" name="DNA Res.">
        <title>Chromosomal-level genome assembly of the orchid tree Bauhinia variegata (Leguminosae; Cercidoideae) supports the allotetraploid origin hypothesis of Bauhinia.</title>
        <authorList>
            <person name="Zhong Y."/>
            <person name="Chen Y."/>
            <person name="Zheng D."/>
            <person name="Pang J."/>
            <person name="Liu Y."/>
            <person name="Luo S."/>
            <person name="Meng S."/>
            <person name="Qian L."/>
            <person name="Wei D."/>
            <person name="Dai S."/>
            <person name="Zhou R."/>
        </authorList>
    </citation>
    <scope>NUCLEOTIDE SEQUENCE [LARGE SCALE GENOMIC DNA]</scope>
    <source>
        <strain evidence="1">BV-YZ2020</strain>
    </source>
</reference>
<comment type="caution">
    <text evidence="1">The sequence shown here is derived from an EMBL/GenBank/DDBJ whole genome shotgun (WGS) entry which is preliminary data.</text>
</comment>
<keyword evidence="2" id="KW-1185">Reference proteome</keyword>
<gene>
    <name evidence="1" type="ORF">L6164_025263</name>
</gene>
<evidence type="ECO:0000313" key="2">
    <source>
        <dbReference type="Proteomes" id="UP000828941"/>
    </source>
</evidence>
<name>A0ACB9M0F6_BAUVA</name>
<proteinExistence type="predicted"/>